<feature type="chain" id="PRO_5001871149" description="TonB C-terminal domain-containing protein" evidence="1">
    <location>
        <begin position="26"/>
        <end position="164"/>
    </location>
</feature>
<accession>A0A091BFL2</accession>
<evidence type="ECO:0000256" key="1">
    <source>
        <dbReference type="SAM" id="SignalP"/>
    </source>
</evidence>
<dbReference type="STRING" id="1121015.GCA_000420545_02525"/>
<evidence type="ECO:0000313" key="3">
    <source>
        <dbReference type="Proteomes" id="UP000029385"/>
    </source>
</evidence>
<dbReference type="AlphaFoldDB" id="A0A091BFL2"/>
<proteinExistence type="predicted"/>
<dbReference type="Proteomes" id="UP000029385">
    <property type="component" value="Unassembled WGS sequence"/>
</dbReference>
<name>A0A091BFL2_9GAMM</name>
<keyword evidence="3" id="KW-1185">Reference proteome</keyword>
<organism evidence="2 3">
    <name type="scientific">Arenimonas oryziterrae DSM 21050 = YC6267</name>
    <dbReference type="NCBI Taxonomy" id="1121015"/>
    <lineage>
        <taxon>Bacteria</taxon>
        <taxon>Pseudomonadati</taxon>
        <taxon>Pseudomonadota</taxon>
        <taxon>Gammaproteobacteria</taxon>
        <taxon>Lysobacterales</taxon>
        <taxon>Lysobacteraceae</taxon>
        <taxon>Arenimonas</taxon>
    </lineage>
</organism>
<reference evidence="2 3" key="1">
    <citation type="submission" date="2013-09" db="EMBL/GenBank/DDBJ databases">
        <title>Genome sequencing of Arenimonas oryziterrae.</title>
        <authorList>
            <person name="Chen F."/>
            <person name="Wang G."/>
        </authorList>
    </citation>
    <scope>NUCLEOTIDE SEQUENCE [LARGE SCALE GENOMIC DNA]</scope>
    <source>
        <strain evidence="2 3">YC6267</strain>
    </source>
</reference>
<evidence type="ECO:0000313" key="2">
    <source>
        <dbReference type="EMBL" id="KFN43175.1"/>
    </source>
</evidence>
<sequence length="164" mass="17285">MLTTTARIAALGIVLTSAVVSNARAADDTTAAATATATPAMIGCPAGQKGLISADDFDRKVKPFDADKDRLDPVPANQHAPVLPRISLERYSRRDRDFPRYGAATATLLVNEDGSVAEVIVACATSEKYVAPILDGLADAKLNVATVQGKPVKNVVIVPLQFKR</sequence>
<dbReference type="EMBL" id="AVCI01000006">
    <property type="protein sequence ID" value="KFN43175.1"/>
    <property type="molecule type" value="Genomic_DNA"/>
</dbReference>
<protein>
    <recommendedName>
        <fullName evidence="4">TonB C-terminal domain-containing protein</fullName>
    </recommendedName>
</protein>
<dbReference type="PATRIC" id="fig|1121015.4.peg.1771"/>
<feature type="signal peptide" evidence="1">
    <location>
        <begin position="1"/>
        <end position="25"/>
    </location>
</feature>
<keyword evidence="1" id="KW-0732">Signal</keyword>
<gene>
    <name evidence="2" type="ORF">N789_11470</name>
</gene>
<evidence type="ECO:0008006" key="4">
    <source>
        <dbReference type="Google" id="ProtNLM"/>
    </source>
</evidence>
<dbReference type="RefSeq" id="WP_022970131.1">
    <property type="nucleotide sequence ID" value="NZ_ATVD01000005.1"/>
</dbReference>
<comment type="caution">
    <text evidence="2">The sequence shown here is derived from an EMBL/GenBank/DDBJ whole genome shotgun (WGS) entry which is preliminary data.</text>
</comment>